<dbReference type="InterPro" id="IPR002110">
    <property type="entry name" value="Ankyrin_rpt"/>
</dbReference>
<reference evidence="3 4" key="1">
    <citation type="submission" date="2019-02" db="EMBL/GenBank/DDBJ databases">
        <title>Genome sequencing of the rare red list fungi Phellinidium pouzarii.</title>
        <authorList>
            <person name="Buettner E."/>
            <person name="Kellner H."/>
        </authorList>
    </citation>
    <scope>NUCLEOTIDE SEQUENCE [LARGE SCALE GENOMIC DNA]</scope>
    <source>
        <strain evidence="3 4">DSM 108285</strain>
    </source>
</reference>
<dbReference type="Proteomes" id="UP000308199">
    <property type="component" value="Unassembled WGS sequence"/>
</dbReference>
<dbReference type="PROSITE" id="PS50088">
    <property type="entry name" value="ANK_REPEAT"/>
    <property type="match status" value="1"/>
</dbReference>
<dbReference type="InterPro" id="IPR036770">
    <property type="entry name" value="Ankyrin_rpt-contain_sf"/>
</dbReference>
<dbReference type="Pfam" id="PF00023">
    <property type="entry name" value="Ank"/>
    <property type="match status" value="1"/>
</dbReference>
<dbReference type="SUPFAM" id="SSF48403">
    <property type="entry name" value="Ankyrin repeat"/>
    <property type="match status" value="1"/>
</dbReference>
<dbReference type="PROSITE" id="PS50297">
    <property type="entry name" value="ANK_REP_REGION"/>
    <property type="match status" value="1"/>
</dbReference>
<comment type="caution">
    <text evidence="3">The sequence shown here is derived from an EMBL/GenBank/DDBJ whole genome shotgun (WGS) entry which is preliminary data.</text>
</comment>
<evidence type="ECO:0000313" key="4">
    <source>
        <dbReference type="Proteomes" id="UP000308199"/>
    </source>
</evidence>
<evidence type="ECO:0000313" key="3">
    <source>
        <dbReference type="EMBL" id="THH11588.1"/>
    </source>
</evidence>
<dbReference type="OrthoDB" id="9995210at2759"/>
<evidence type="ECO:0000256" key="1">
    <source>
        <dbReference type="PROSITE-ProRule" id="PRU00023"/>
    </source>
</evidence>
<feature type="region of interest" description="Disordered" evidence="2">
    <location>
        <begin position="124"/>
        <end position="155"/>
    </location>
</feature>
<dbReference type="Gene3D" id="1.25.40.20">
    <property type="entry name" value="Ankyrin repeat-containing domain"/>
    <property type="match status" value="1"/>
</dbReference>
<sequence>MDSDGASNNERLLAAAKSDNEDLLLEVFSNEGTFDINYKDSAAYGSTDVLEHILTHDDCDVDPVNRLERATPLHLALRLKDVKLRDYVVQNLLEAGAETTIKDKNGDTALDFLQPGDVDLRRLMRKTQASNSVSKSDIVDDDDDEGSAGSGSESD</sequence>
<gene>
    <name evidence="3" type="ORF">EW145_g536</name>
</gene>
<organism evidence="3 4">
    <name type="scientific">Phellinidium pouzarii</name>
    <dbReference type="NCBI Taxonomy" id="167371"/>
    <lineage>
        <taxon>Eukaryota</taxon>
        <taxon>Fungi</taxon>
        <taxon>Dikarya</taxon>
        <taxon>Basidiomycota</taxon>
        <taxon>Agaricomycotina</taxon>
        <taxon>Agaricomycetes</taxon>
        <taxon>Hymenochaetales</taxon>
        <taxon>Hymenochaetaceae</taxon>
        <taxon>Phellinidium</taxon>
    </lineage>
</organism>
<evidence type="ECO:0000256" key="2">
    <source>
        <dbReference type="SAM" id="MobiDB-lite"/>
    </source>
</evidence>
<dbReference type="AlphaFoldDB" id="A0A4S4LJN2"/>
<keyword evidence="1" id="KW-0040">ANK repeat</keyword>
<accession>A0A4S4LJN2</accession>
<dbReference type="EMBL" id="SGPK01000011">
    <property type="protein sequence ID" value="THH11588.1"/>
    <property type="molecule type" value="Genomic_DNA"/>
</dbReference>
<name>A0A4S4LJN2_9AGAM</name>
<keyword evidence="4" id="KW-1185">Reference proteome</keyword>
<feature type="repeat" description="ANK" evidence="1">
    <location>
        <begin position="68"/>
        <end position="104"/>
    </location>
</feature>
<protein>
    <submittedName>
        <fullName evidence="3">Uncharacterized protein</fullName>
    </submittedName>
</protein>
<proteinExistence type="predicted"/>